<keyword evidence="4" id="KW-1185">Reference proteome</keyword>
<name>A0A550BYC0_9AGAR</name>
<evidence type="ECO:0000256" key="1">
    <source>
        <dbReference type="SAM" id="MobiDB-lite"/>
    </source>
</evidence>
<dbReference type="GO" id="GO:0031204">
    <property type="term" value="P:post-translational protein targeting to membrane, translocation"/>
    <property type="evidence" value="ECO:0007669"/>
    <property type="project" value="InterPro"/>
</dbReference>
<keyword evidence="2" id="KW-1133">Transmembrane helix</keyword>
<dbReference type="Proteomes" id="UP000320762">
    <property type="component" value="Unassembled WGS sequence"/>
</dbReference>
<dbReference type="AlphaFoldDB" id="A0A550BYC0"/>
<evidence type="ECO:0000313" key="3">
    <source>
        <dbReference type="EMBL" id="TRM57562.1"/>
    </source>
</evidence>
<evidence type="ECO:0000313" key="4">
    <source>
        <dbReference type="Proteomes" id="UP000320762"/>
    </source>
</evidence>
<dbReference type="InterPro" id="IPR018624">
    <property type="entry name" value="Sec66"/>
</dbReference>
<proteinExistence type="predicted"/>
<dbReference type="GO" id="GO:0031207">
    <property type="term" value="C:Sec62/Sec63 complex"/>
    <property type="evidence" value="ECO:0007669"/>
    <property type="project" value="InterPro"/>
</dbReference>
<gene>
    <name evidence="3" type="ORF">BD626DRAFT_514302</name>
</gene>
<accession>A0A550BYC0</accession>
<dbReference type="Pfam" id="PF09802">
    <property type="entry name" value="Sec66"/>
    <property type="match status" value="1"/>
</dbReference>
<dbReference type="PANTHER" id="PTHR28229">
    <property type="entry name" value="TRANSLOCATION PROTEIN SEC66"/>
    <property type="match status" value="1"/>
</dbReference>
<feature type="compositionally biased region" description="Polar residues" evidence="1">
    <location>
        <begin position="248"/>
        <end position="264"/>
    </location>
</feature>
<feature type="transmembrane region" description="Helical" evidence="2">
    <location>
        <begin position="6"/>
        <end position="27"/>
    </location>
</feature>
<feature type="region of interest" description="Disordered" evidence="1">
    <location>
        <begin position="178"/>
        <end position="279"/>
    </location>
</feature>
<dbReference type="EMBL" id="VDMD01000045">
    <property type="protein sequence ID" value="TRM57562.1"/>
    <property type="molecule type" value="Genomic_DNA"/>
</dbReference>
<sequence length="279" mass="30065">MASATVLAPVAYLFIIIGGLYTFSYFYRRRAARKVLEPYFPTHKERNVYMSLVRMTDPPAPDALLKAALVRRAMQDVQRVVRIREDKPALAALLQKGSIGDELWSSFQAAEKEMEVELAEVVGEANSFVEGWGQFIFQTANEMLVNERMRTTFEKIPEARTDLEQKYDRKAKFQPVPVMIRQGPAAPGTPGARSITPGPRSATPGVGSAAPSPQATPAKRNVPLPATSGLASPVTPTSAGLAPPASAIPSSVTSGYVSSDAESATSTSRASGKKGKKRK</sequence>
<comment type="caution">
    <text evidence="3">The sequence shown here is derived from an EMBL/GenBank/DDBJ whole genome shotgun (WGS) entry which is preliminary data.</text>
</comment>
<keyword evidence="2" id="KW-0472">Membrane</keyword>
<organism evidence="3 4">
    <name type="scientific">Schizophyllum amplum</name>
    <dbReference type="NCBI Taxonomy" id="97359"/>
    <lineage>
        <taxon>Eukaryota</taxon>
        <taxon>Fungi</taxon>
        <taxon>Dikarya</taxon>
        <taxon>Basidiomycota</taxon>
        <taxon>Agaricomycotina</taxon>
        <taxon>Agaricomycetes</taxon>
        <taxon>Agaricomycetidae</taxon>
        <taxon>Agaricales</taxon>
        <taxon>Schizophyllaceae</taxon>
        <taxon>Schizophyllum</taxon>
    </lineage>
</organism>
<dbReference type="STRING" id="97359.A0A550BYC0"/>
<keyword evidence="2" id="KW-0812">Transmembrane</keyword>
<evidence type="ECO:0000256" key="2">
    <source>
        <dbReference type="SAM" id="Phobius"/>
    </source>
</evidence>
<reference evidence="3 4" key="1">
    <citation type="journal article" date="2019" name="New Phytol.">
        <title>Comparative genomics reveals unique wood-decay strategies and fruiting body development in the Schizophyllaceae.</title>
        <authorList>
            <person name="Almasi E."/>
            <person name="Sahu N."/>
            <person name="Krizsan K."/>
            <person name="Balint B."/>
            <person name="Kovacs G.M."/>
            <person name="Kiss B."/>
            <person name="Cseklye J."/>
            <person name="Drula E."/>
            <person name="Henrissat B."/>
            <person name="Nagy I."/>
            <person name="Chovatia M."/>
            <person name="Adam C."/>
            <person name="LaButti K."/>
            <person name="Lipzen A."/>
            <person name="Riley R."/>
            <person name="Grigoriev I.V."/>
            <person name="Nagy L.G."/>
        </authorList>
    </citation>
    <scope>NUCLEOTIDE SEQUENCE [LARGE SCALE GENOMIC DNA]</scope>
    <source>
        <strain evidence="3 4">NL-1724</strain>
    </source>
</reference>
<protein>
    <submittedName>
        <fullName evidence="3">Pre protein translocase subunit Sec66-domain-containing protein</fullName>
    </submittedName>
</protein>
<dbReference type="PANTHER" id="PTHR28229:SF1">
    <property type="entry name" value="TRANSLOCATION PROTEIN SEC66"/>
    <property type="match status" value="1"/>
</dbReference>
<dbReference type="OrthoDB" id="73168at2759"/>